<feature type="region of interest" description="Disordered" evidence="1">
    <location>
        <begin position="190"/>
        <end position="238"/>
    </location>
</feature>
<feature type="region of interest" description="Disordered" evidence="1">
    <location>
        <begin position="1"/>
        <end position="96"/>
    </location>
</feature>
<comment type="caution">
    <text evidence="2">The sequence shown here is derived from an EMBL/GenBank/DDBJ whole genome shotgun (WGS) entry which is preliminary data.</text>
</comment>
<proteinExistence type="predicted"/>
<evidence type="ECO:0000313" key="3">
    <source>
        <dbReference type="Proteomes" id="UP001190002"/>
    </source>
</evidence>
<evidence type="ECO:0000256" key="1">
    <source>
        <dbReference type="SAM" id="MobiDB-lite"/>
    </source>
</evidence>
<accession>A0AAD2AN47</accession>
<dbReference type="Proteomes" id="UP001190002">
    <property type="component" value="Unassembled WGS sequence"/>
</dbReference>
<evidence type="ECO:0000313" key="2">
    <source>
        <dbReference type="EMBL" id="CAJ0682061.1"/>
    </source>
</evidence>
<evidence type="ECO:0008006" key="4">
    <source>
        <dbReference type="Google" id="ProtNLM"/>
    </source>
</evidence>
<name>A0AAD2AN47_9RALS</name>
<dbReference type="AlphaFoldDB" id="A0AAD2AN47"/>
<dbReference type="EMBL" id="CATVXE010000006">
    <property type="protein sequence ID" value="CAJ0682061.1"/>
    <property type="molecule type" value="Genomic_DNA"/>
</dbReference>
<dbReference type="RefSeq" id="WP_222328833.1">
    <property type="nucleotide sequence ID" value="NZ_CATVXE010000006.1"/>
</dbReference>
<gene>
    <name evidence="2" type="ORF">R77591_01645</name>
</gene>
<sequence>MQTEENAVPQEDVTPTEEQAQQPAETHSESGTETPADTGDATPQQQPKTWAERRIDKLTWEKNEERRQREALEAQLRQYQQPADQSQPSAEKPLTAEQIRAEAKRLLEQERFDEACNKTFEAGKKDFPDWEASLRTFGMLGGAPQEFLEAVTAMDGGHKVIHHLGQNPEAAERLLSLPPLRMAMELTRLETSLSKTSPPPVSKAPPPISPVNGRAASPEPSEFGSTEEYAAWRRANRK</sequence>
<feature type="compositionally biased region" description="Polar residues" evidence="1">
    <location>
        <begin position="79"/>
        <end position="89"/>
    </location>
</feature>
<organism evidence="2 3">
    <name type="scientific">Ralstonia mannitolilytica</name>
    <dbReference type="NCBI Taxonomy" id="105219"/>
    <lineage>
        <taxon>Bacteria</taxon>
        <taxon>Pseudomonadati</taxon>
        <taxon>Pseudomonadota</taxon>
        <taxon>Betaproteobacteria</taxon>
        <taxon>Burkholderiales</taxon>
        <taxon>Burkholderiaceae</taxon>
        <taxon>Ralstonia</taxon>
    </lineage>
</organism>
<feature type="compositionally biased region" description="Pro residues" evidence="1">
    <location>
        <begin position="197"/>
        <end position="209"/>
    </location>
</feature>
<feature type="compositionally biased region" description="Polar residues" evidence="1">
    <location>
        <begin position="16"/>
        <end position="48"/>
    </location>
</feature>
<protein>
    <recommendedName>
        <fullName evidence="4">Scaffolding protein</fullName>
    </recommendedName>
</protein>
<reference evidence="2" key="1">
    <citation type="submission" date="2023-07" db="EMBL/GenBank/DDBJ databases">
        <authorList>
            <person name="Peeters C."/>
        </authorList>
    </citation>
    <scope>NUCLEOTIDE SEQUENCE</scope>
    <source>
        <strain evidence="2">R-77591</strain>
    </source>
</reference>
<feature type="compositionally biased region" description="Basic and acidic residues" evidence="1">
    <location>
        <begin position="50"/>
        <end position="72"/>
    </location>
</feature>